<protein>
    <submittedName>
        <fullName evidence="6">Peptide/nickel transport system substrate-binding protein</fullName>
    </submittedName>
</protein>
<gene>
    <name evidence="6" type="ORF">BJEO58_02937</name>
</gene>
<dbReference type="GO" id="GO:1904680">
    <property type="term" value="F:peptide transmembrane transporter activity"/>
    <property type="evidence" value="ECO:0007669"/>
    <property type="project" value="TreeGrafter"/>
</dbReference>
<feature type="chain" id="PRO_5039597466" evidence="4">
    <location>
        <begin position="20"/>
        <end position="529"/>
    </location>
</feature>
<keyword evidence="3 4" id="KW-0732">Signal</keyword>
<dbReference type="Gene3D" id="3.40.190.10">
    <property type="entry name" value="Periplasmic binding protein-like II"/>
    <property type="match status" value="1"/>
</dbReference>
<proteinExistence type="inferred from homology"/>
<dbReference type="InterPro" id="IPR039424">
    <property type="entry name" value="SBP_5"/>
</dbReference>
<evidence type="ECO:0000313" key="6">
    <source>
        <dbReference type="EMBL" id="SMY13321.1"/>
    </source>
</evidence>
<dbReference type="SUPFAM" id="SSF53850">
    <property type="entry name" value="Periplasmic binding protein-like II"/>
    <property type="match status" value="1"/>
</dbReference>
<evidence type="ECO:0000256" key="2">
    <source>
        <dbReference type="ARBA" id="ARBA00022448"/>
    </source>
</evidence>
<evidence type="ECO:0000256" key="4">
    <source>
        <dbReference type="SAM" id="SignalP"/>
    </source>
</evidence>
<dbReference type="GO" id="GO:0042597">
    <property type="term" value="C:periplasmic space"/>
    <property type="evidence" value="ECO:0007669"/>
    <property type="project" value="UniProtKB-ARBA"/>
</dbReference>
<sequence length="529" mass="56981">MFSRYIRIPALITVSVVLASCGGASQEEEPDDGGAEYPSAISMADDTSAEATFRFANHQPPSSFDPSRSTGGLDQTYLTPIYDRLVRMMPDGSIEPMLAESFDASEEDMTITFQLRDDVEFHDGTMLDADVVKLNIDRMRDESATVSNEVATIDEVVVVDSSTVEMKLNSGLASTLAVLSGRAGMIVSGDAIESDDINTNPVGAGPYKATSVTPGERISAERFDNYWNKDNEDEQNVAAFEIIGVQEGQTRLNGLNSGEYDGAVIDSQSAQAAGDEVEVLMGPTPAFYHMSLNSEEGAIQDPRIAEAINHAIDREAISEGLTDGTCIPQVTPWSNTSIAYNEELGSGLDRFPYDPDRAIELLEEAGYEDPANGLDSPHANITASTQMAEVVQAQLAEVGITINPRGQAVGGVFEEFVISERMPVTVTGYTGGSDPDAVYERMLSPTAPYNPGGWEDEEFSALAEDGANSIDPDARGEAYHQMAEMMVTDTITPLITICNTQRITGYSSSASNVQVYGDYEEIRYAAKSE</sequence>
<dbReference type="Gene3D" id="3.90.76.10">
    <property type="entry name" value="Dipeptide-binding Protein, Domain 1"/>
    <property type="match status" value="1"/>
</dbReference>
<evidence type="ECO:0000256" key="1">
    <source>
        <dbReference type="ARBA" id="ARBA00005695"/>
    </source>
</evidence>
<dbReference type="InterPro" id="IPR000914">
    <property type="entry name" value="SBP_5_dom"/>
</dbReference>
<comment type="similarity">
    <text evidence="1">Belongs to the bacterial solute-binding protein 5 family.</text>
</comment>
<dbReference type="Gene3D" id="3.10.105.10">
    <property type="entry name" value="Dipeptide-binding Protein, Domain 3"/>
    <property type="match status" value="1"/>
</dbReference>
<feature type="domain" description="Solute-binding protein family 5" evidence="5">
    <location>
        <begin position="94"/>
        <end position="447"/>
    </location>
</feature>
<organism evidence="6 7">
    <name type="scientific">Brevibacterium jeotgali</name>
    <dbReference type="NCBI Taxonomy" id="1262550"/>
    <lineage>
        <taxon>Bacteria</taxon>
        <taxon>Bacillati</taxon>
        <taxon>Actinomycetota</taxon>
        <taxon>Actinomycetes</taxon>
        <taxon>Micrococcales</taxon>
        <taxon>Brevibacteriaceae</taxon>
        <taxon>Brevibacterium</taxon>
    </lineage>
</organism>
<dbReference type="PROSITE" id="PS51257">
    <property type="entry name" value="PROKAR_LIPOPROTEIN"/>
    <property type="match status" value="1"/>
</dbReference>
<keyword evidence="7" id="KW-1185">Reference proteome</keyword>
<evidence type="ECO:0000313" key="7">
    <source>
        <dbReference type="Proteomes" id="UP000234462"/>
    </source>
</evidence>
<dbReference type="PIRSF" id="PIRSF002741">
    <property type="entry name" value="MppA"/>
    <property type="match status" value="1"/>
</dbReference>
<dbReference type="AlphaFoldDB" id="A0A2H1L8V0"/>
<dbReference type="Pfam" id="PF00496">
    <property type="entry name" value="SBP_bac_5"/>
    <property type="match status" value="1"/>
</dbReference>
<dbReference type="PANTHER" id="PTHR30290:SF9">
    <property type="entry name" value="OLIGOPEPTIDE-BINDING PROTEIN APPA"/>
    <property type="match status" value="1"/>
</dbReference>
<evidence type="ECO:0000259" key="5">
    <source>
        <dbReference type="Pfam" id="PF00496"/>
    </source>
</evidence>
<dbReference type="InterPro" id="IPR030678">
    <property type="entry name" value="Peptide/Ni-bd"/>
</dbReference>
<name>A0A2H1L8V0_9MICO</name>
<dbReference type="RefSeq" id="WP_101590197.1">
    <property type="nucleotide sequence ID" value="NZ_FXZM01000040.1"/>
</dbReference>
<dbReference type="GO" id="GO:0043190">
    <property type="term" value="C:ATP-binding cassette (ABC) transporter complex"/>
    <property type="evidence" value="ECO:0007669"/>
    <property type="project" value="InterPro"/>
</dbReference>
<dbReference type="OrthoDB" id="9796817at2"/>
<keyword evidence="2" id="KW-0813">Transport</keyword>
<dbReference type="GO" id="GO:0015833">
    <property type="term" value="P:peptide transport"/>
    <property type="evidence" value="ECO:0007669"/>
    <property type="project" value="TreeGrafter"/>
</dbReference>
<accession>A0A2H1L8V0</accession>
<feature type="signal peptide" evidence="4">
    <location>
        <begin position="1"/>
        <end position="19"/>
    </location>
</feature>
<evidence type="ECO:0000256" key="3">
    <source>
        <dbReference type="ARBA" id="ARBA00022729"/>
    </source>
</evidence>
<reference evidence="7" key="1">
    <citation type="submission" date="2017-03" db="EMBL/GenBank/DDBJ databases">
        <authorList>
            <person name="Monnet C."/>
        </authorList>
    </citation>
    <scope>NUCLEOTIDE SEQUENCE [LARGE SCALE GENOMIC DNA]</scope>
    <source>
        <strain evidence="7">SJ5-8</strain>
    </source>
</reference>
<dbReference type="EMBL" id="FXZM01000040">
    <property type="protein sequence ID" value="SMY13321.1"/>
    <property type="molecule type" value="Genomic_DNA"/>
</dbReference>
<dbReference type="Proteomes" id="UP000234462">
    <property type="component" value="Unassembled WGS sequence"/>
</dbReference>
<dbReference type="PANTHER" id="PTHR30290">
    <property type="entry name" value="PERIPLASMIC BINDING COMPONENT OF ABC TRANSPORTER"/>
    <property type="match status" value="1"/>
</dbReference>